<comment type="caution">
    <text evidence="3">The sequence shown here is derived from an EMBL/GenBank/DDBJ whole genome shotgun (WGS) entry which is preliminary data.</text>
</comment>
<evidence type="ECO:0000256" key="2">
    <source>
        <dbReference type="SAM" id="Phobius"/>
    </source>
</evidence>
<keyword evidence="2" id="KW-1133">Transmembrane helix</keyword>
<organism evidence="3 4">
    <name type="scientific">Ravibacter arvi</name>
    <dbReference type="NCBI Taxonomy" id="2051041"/>
    <lineage>
        <taxon>Bacteria</taxon>
        <taxon>Pseudomonadati</taxon>
        <taxon>Bacteroidota</taxon>
        <taxon>Cytophagia</taxon>
        <taxon>Cytophagales</taxon>
        <taxon>Spirosomataceae</taxon>
        <taxon>Ravibacter</taxon>
    </lineage>
</organism>
<proteinExistence type="predicted"/>
<feature type="compositionally biased region" description="Polar residues" evidence="1">
    <location>
        <begin position="130"/>
        <end position="154"/>
    </location>
</feature>
<name>A0ABP8MAR5_9BACT</name>
<evidence type="ECO:0000256" key="1">
    <source>
        <dbReference type="SAM" id="MobiDB-lite"/>
    </source>
</evidence>
<evidence type="ECO:0000313" key="3">
    <source>
        <dbReference type="EMBL" id="GAA4447146.1"/>
    </source>
</evidence>
<accession>A0ABP8MAR5</accession>
<feature type="transmembrane region" description="Helical" evidence="2">
    <location>
        <begin position="50"/>
        <end position="68"/>
    </location>
</feature>
<keyword evidence="2" id="KW-0472">Membrane</keyword>
<protein>
    <recommendedName>
        <fullName evidence="5">Outer membrane protein beta-barrel domain-containing protein</fullName>
    </recommendedName>
</protein>
<keyword evidence="2" id="KW-0812">Transmembrane</keyword>
<sequence length="407" mass="44430">MNTEKHPTDRDLQRAFQQKFKDFEATPDPELDKKILGHIGTPRPPAPNKLLVLSGVIILAFLAALLFVENGKETVKPVEAGKNTKLHITPDRHIADEQITGFQGTTNKAHHQEAALGRGTSRNRLPGPLQKSNTQQSEIQVSASEQPGLSNDTGLLTNEKTIQLDVIEKRRPYPSIAVSLNPANLLASDANHAFLTDSANGKPDKTTHHPPSKTAFVVSLAGINTFQKLIVMPNPTARLQNFNVPVSFQNTGFSAHLGIEKKGMSLTAGYSRFQQELSYEIATGAYVLVKDHLGNYAARSEGIPVKERADFNLLGLSLKKQLYFRSPGLRDFYGYLGVSGNIDVQSAGKSGWLSIGGGKNIMVNPNLKLSVAPYAEYSIGRLKSTNAEFRFRPLLVGLSMNLRIAGN</sequence>
<evidence type="ECO:0008006" key="5">
    <source>
        <dbReference type="Google" id="ProtNLM"/>
    </source>
</evidence>
<reference evidence="4" key="1">
    <citation type="journal article" date="2019" name="Int. J. Syst. Evol. Microbiol.">
        <title>The Global Catalogue of Microorganisms (GCM) 10K type strain sequencing project: providing services to taxonomists for standard genome sequencing and annotation.</title>
        <authorList>
            <consortium name="The Broad Institute Genomics Platform"/>
            <consortium name="The Broad Institute Genome Sequencing Center for Infectious Disease"/>
            <person name="Wu L."/>
            <person name="Ma J."/>
        </authorList>
    </citation>
    <scope>NUCLEOTIDE SEQUENCE [LARGE SCALE GENOMIC DNA]</scope>
    <source>
        <strain evidence="4">JCM 31920</strain>
    </source>
</reference>
<dbReference type="RefSeq" id="WP_345032803.1">
    <property type="nucleotide sequence ID" value="NZ_BAABEY010000036.1"/>
</dbReference>
<dbReference type="EMBL" id="BAABEY010000036">
    <property type="protein sequence ID" value="GAA4447146.1"/>
    <property type="molecule type" value="Genomic_DNA"/>
</dbReference>
<evidence type="ECO:0000313" key="4">
    <source>
        <dbReference type="Proteomes" id="UP001501508"/>
    </source>
</evidence>
<dbReference type="Proteomes" id="UP001501508">
    <property type="component" value="Unassembled WGS sequence"/>
</dbReference>
<keyword evidence="4" id="KW-1185">Reference proteome</keyword>
<feature type="region of interest" description="Disordered" evidence="1">
    <location>
        <begin position="116"/>
        <end position="154"/>
    </location>
</feature>
<gene>
    <name evidence="3" type="ORF">GCM10023091_41550</name>
</gene>